<feature type="compositionally biased region" description="Low complexity" evidence="1">
    <location>
        <begin position="264"/>
        <end position="286"/>
    </location>
</feature>
<keyword evidence="3" id="KW-1185">Reference proteome</keyword>
<dbReference type="EMBL" id="JNBY01000177">
    <property type="protein sequence ID" value="KDN80441.1"/>
    <property type="molecule type" value="Genomic_DNA"/>
</dbReference>
<dbReference type="Proteomes" id="UP000027178">
    <property type="component" value="Unassembled WGS sequence"/>
</dbReference>
<feature type="compositionally biased region" description="Basic residues" evidence="1">
    <location>
        <begin position="369"/>
        <end position="378"/>
    </location>
</feature>
<evidence type="ECO:0000313" key="3">
    <source>
        <dbReference type="Proteomes" id="UP000027178"/>
    </source>
</evidence>
<feature type="compositionally biased region" description="Basic and acidic residues" evidence="1">
    <location>
        <begin position="418"/>
        <end position="427"/>
    </location>
</feature>
<evidence type="ECO:0000313" key="2">
    <source>
        <dbReference type="EMBL" id="KDN80441.1"/>
    </source>
</evidence>
<dbReference type="InterPro" id="IPR005506">
    <property type="entry name" value="DUF312_ALF"/>
</dbReference>
<dbReference type="HOGENOM" id="CLU_503242_0_0_11"/>
<name>A0A066YQS2_9ACTN</name>
<dbReference type="Pfam" id="PF03752">
    <property type="entry name" value="ALF"/>
    <property type="match status" value="1"/>
</dbReference>
<accession>A0A066YQS2</accession>
<proteinExistence type="predicted"/>
<gene>
    <name evidence="2" type="ORF">KCH_78030</name>
</gene>
<feature type="compositionally biased region" description="Basic and acidic residues" evidence="1">
    <location>
        <begin position="388"/>
        <end position="401"/>
    </location>
</feature>
<feature type="compositionally biased region" description="Basic residues" evidence="1">
    <location>
        <begin position="343"/>
        <end position="353"/>
    </location>
</feature>
<sequence length="541" mass="58624">MRRSPPPPSWEQRLAAEAASVGTPPGGGAFLATGAYPGKDDDDRLALSKIMSSGGPRGAGSRRQGARRHHRRRPRVPRHRPVRRPATTTTASWSPRPFSAGGPEVKAAAQAAMSGPTSGLEPFLKIGLPQGPAARRRHRGPRRHHLSSYLQAIDGNTRPRPPVRGQAAQATPPPAAPPTEAATYAGQAQASATEAANWAAKQPNPPAKRKASADQAAAYAAQARNSAASADAAARSARPLRHRGRRSAAQARQFATDAKRAADDALASKLAAQASAAEAHQAAGRGVQDRPTRRCRTATPPARWSPRPRSSSTNLGRVSYIDCGFPTGELKQEGRQRQEVRRRPAGLHQRRRPPQQLGQQGQLAPRPSGGRRLHHPRSTSRVTRPGRLHPEDLSRTGAEHRRVPRQVHGVDSVPPRQQDARPRSGREPHRHAVQRVPDAVQSATRTLVADLPDDRESSTIGRPHPSWGDFIDCFKNPGLNSSCAWAASNFIPFGTLAESRQGRSRLPLRDRGRRHDDRGGQTRPTGQPRRFQGRHHRQAGS</sequence>
<feature type="compositionally biased region" description="Low complexity" evidence="1">
    <location>
        <begin position="213"/>
        <end position="237"/>
    </location>
</feature>
<feature type="compositionally biased region" description="Basic residues" evidence="1">
    <location>
        <begin position="531"/>
        <end position="541"/>
    </location>
</feature>
<comment type="caution">
    <text evidence="2">The sequence shown here is derived from an EMBL/GenBank/DDBJ whole genome shotgun (WGS) entry which is preliminary data.</text>
</comment>
<reference evidence="2 3" key="1">
    <citation type="submission" date="2014-05" db="EMBL/GenBank/DDBJ databases">
        <title>Draft Genome Sequence of Kitasatospora cheerisanensis KCTC 2395.</title>
        <authorList>
            <person name="Nam D.H."/>
        </authorList>
    </citation>
    <scope>NUCLEOTIDE SEQUENCE [LARGE SCALE GENOMIC DNA]</scope>
    <source>
        <strain evidence="2 3">KCTC 2395</strain>
    </source>
</reference>
<feature type="compositionally biased region" description="Low complexity" evidence="1">
    <location>
        <begin position="178"/>
        <end position="200"/>
    </location>
</feature>
<feature type="compositionally biased region" description="Basic and acidic residues" evidence="1">
    <location>
        <begin position="330"/>
        <end position="342"/>
    </location>
</feature>
<dbReference type="AlphaFoldDB" id="A0A066YQS2"/>
<feature type="compositionally biased region" description="Low complexity" evidence="1">
    <location>
        <begin position="354"/>
        <end position="367"/>
    </location>
</feature>
<feature type="region of interest" description="Disordered" evidence="1">
    <location>
        <begin position="1"/>
        <end position="442"/>
    </location>
</feature>
<feature type="compositionally biased region" description="Basic and acidic residues" evidence="1">
    <location>
        <begin position="507"/>
        <end position="520"/>
    </location>
</feature>
<dbReference type="PATRIC" id="fig|1348663.4.peg.7514"/>
<feature type="compositionally biased region" description="Basic residues" evidence="1">
    <location>
        <begin position="134"/>
        <end position="146"/>
    </location>
</feature>
<organism evidence="2 3">
    <name type="scientific">Kitasatospora cheerisanensis KCTC 2395</name>
    <dbReference type="NCBI Taxonomy" id="1348663"/>
    <lineage>
        <taxon>Bacteria</taxon>
        <taxon>Bacillati</taxon>
        <taxon>Actinomycetota</taxon>
        <taxon>Actinomycetes</taxon>
        <taxon>Kitasatosporales</taxon>
        <taxon>Streptomycetaceae</taxon>
        <taxon>Kitasatospora</taxon>
    </lineage>
</organism>
<feature type="compositionally biased region" description="Basic residues" evidence="1">
    <location>
        <begin position="64"/>
        <end position="83"/>
    </location>
</feature>
<feature type="region of interest" description="Disordered" evidence="1">
    <location>
        <begin position="501"/>
        <end position="541"/>
    </location>
</feature>
<evidence type="ECO:0000256" key="1">
    <source>
        <dbReference type="SAM" id="MobiDB-lite"/>
    </source>
</evidence>
<protein>
    <submittedName>
        <fullName evidence="2">Uncharacterized protein</fullName>
    </submittedName>
</protein>
<feature type="compositionally biased region" description="Low complexity" evidence="1">
    <location>
        <begin position="297"/>
        <end position="313"/>
    </location>
</feature>